<evidence type="ECO:0000259" key="5">
    <source>
        <dbReference type="Pfam" id="PF04542"/>
    </source>
</evidence>
<dbReference type="SUPFAM" id="SSF88659">
    <property type="entry name" value="Sigma3 and sigma4 domains of RNA polymerase sigma factors"/>
    <property type="match status" value="1"/>
</dbReference>
<dbReference type="InterPro" id="IPR007627">
    <property type="entry name" value="RNA_pol_sigma70_r2"/>
</dbReference>
<dbReference type="Pfam" id="PF04542">
    <property type="entry name" value="Sigma70_r2"/>
    <property type="match status" value="1"/>
</dbReference>
<keyword evidence="4" id="KW-0804">Transcription</keyword>
<sequence length="147" mass="16680">MCELRRYARSLTRNRADAEDLLQDTLLRAYNKFHLWTPGTNIAGWLSVVMKRVFLSQFERRGRLIAVPAEDFDGPQPPSQEDVLDLIRLGKAIDGLQRHHRELVEAVAINGDSYEEAAHAFHIPIGTVRSRLGRARDHLRQQTGVAG</sequence>
<evidence type="ECO:0000256" key="3">
    <source>
        <dbReference type="ARBA" id="ARBA00023082"/>
    </source>
</evidence>
<proteinExistence type="inferred from homology"/>
<name>A0A0A0D469_9PROT</name>
<feature type="domain" description="RNA polymerase sigma factor 70 region 4 type 2" evidence="6">
    <location>
        <begin position="88"/>
        <end position="139"/>
    </location>
</feature>
<evidence type="ECO:0000313" key="7">
    <source>
        <dbReference type="EMBL" id="KGM32884.1"/>
    </source>
</evidence>
<evidence type="ECO:0000256" key="4">
    <source>
        <dbReference type="ARBA" id="ARBA00023163"/>
    </source>
</evidence>
<dbReference type="InterPro" id="IPR013325">
    <property type="entry name" value="RNA_pol_sigma_r2"/>
</dbReference>
<evidence type="ECO:0000256" key="2">
    <source>
        <dbReference type="ARBA" id="ARBA00023015"/>
    </source>
</evidence>
<dbReference type="Gene3D" id="1.10.1740.10">
    <property type="match status" value="1"/>
</dbReference>
<accession>A0A0A0D469</accession>
<gene>
    <name evidence="7" type="ORF">P409_18845</name>
</gene>
<dbReference type="InterPro" id="IPR039425">
    <property type="entry name" value="RNA_pol_sigma-70-like"/>
</dbReference>
<dbReference type="Proteomes" id="UP000029995">
    <property type="component" value="Unassembled WGS sequence"/>
</dbReference>
<dbReference type="CDD" id="cd06171">
    <property type="entry name" value="Sigma70_r4"/>
    <property type="match status" value="1"/>
</dbReference>
<organism evidence="7 8">
    <name type="scientific">Inquilinus limosus MP06</name>
    <dbReference type="NCBI Taxonomy" id="1398085"/>
    <lineage>
        <taxon>Bacteria</taxon>
        <taxon>Pseudomonadati</taxon>
        <taxon>Pseudomonadota</taxon>
        <taxon>Alphaproteobacteria</taxon>
        <taxon>Rhodospirillales</taxon>
        <taxon>Rhodospirillaceae</taxon>
        <taxon>Inquilinus</taxon>
    </lineage>
</organism>
<dbReference type="GO" id="GO:0016987">
    <property type="term" value="F:sigma factor activity"/>
    <property type="evidence" value="ECO:0007669"/>
    <property type="project" value="UniProtKB-KW"/>
</dbReference>
<dbReference type="SUPFAM" id="SSF88946">
    <property type="entry name" value="Sigma2 domain of RNA polymerase sigma factors"/>
    <property type="match status" value="1"/>
</dbReference>
<feature type="domain" description="RNA polymerase sigma-70 region 2" evidence="5">
    <location>
        <begin position="4"/>
        <end position="63"/>
    </location>
</feature>
<dbReference type="InterPro" id="IPR036388">
    <property type="entry name" value="WH-like_DNA-bd_sf"/>
</dbReference>
<evidence type="ECO:0000313" key="8">
    <source>
        <dbReference type="Proteomes" id="UP000029995"/>
    </source>
</evidence>
<evidence type="ECO:0000256" key="1">
    <source>
        <dbReference type="ARBA" id="ARBA00010641"/>
    </source>
</evidence>
<dbReference type="PANTHER" id="PTHR43133:SF25">
    <property type="entry name" value="RNA POLYMERASE SIGMA FACTOR RFAY-RELATED"/>
    <property type="match status" value="1"/>
</dbReference>
<evidence type="ECO:0008006" key="9">
    <source>
        <dbReference type="Google" id="ProtNLM"/>
    </source>
</evidence>
<dbReference type="GO" id="GO:0006352">
    <property type="term" value="P:DNA-templated transcription initiation"/>
    <property type="evidence" value="ECO:0007669"/>
    <property type="project" value="InterPro"/>
</dbReference>
<keyword evidence="2" id="KW-0805">Transcription regulation</keyword>
<dbReference type="GO" id="GO:0003677">
    <property type="term" value="F:DNA binding"/>
    <property type="evidence" value="ECO:0007669"/>
    <property type="project" value="InterPro"/>
</dbReference>
<dbReference type="Gene3D" id="1.10.10.10">
    <property type="entry name" value="Winged helix-like DNA-binding domain superfamily/Winged helix DNA-binding domain"/>
    <property type="match status" value="1"/>
</dbReference>
<reference evidence="7 8" key="1">
    <citation type="submission" date="2014-01" db="EMBL/GenBank/DDBJ databases">
        <title>Genome sequence determination for a cystic fibrosis isolate, Inquilinus limosus.</title>
        <authorList>
            <person name="Pino M."/>
            <person name="Di Conza J."/>
            <person name="Gutkind G."/>
        </authorList>
    </citation>
    <scope>NUCLEOTIDE SEQUENCE [LARGE SCALE GENOMIC DNA]</scope>
    <source>
        <strain evidence="7 8">MP06</strain>
    </source>
</reference>
<comment type="similarity">
    <text evidence="1">Belongs to the sigma-70 factor family. ECF subfamily.</text>
</comment>
<dbReference type="InterPro" id="IPR013249">
    <property type="entry name" value="RNA_pol_sigma70_r4_t2"/>
</dbReference>
<dbReference type="EMBL" id="JANX01000251">
    <property type="protein sequence ID" value="KGM32884.1"/>
    <property type="molecule type" value="Genomic_DNA"/>
</dbReference>
<dbReference type="Pfam" id="PF08281">
    <property type="entry name" value="Sigma70_r4_2"/>
    <property type="match status" value="1"/>
</dbReference>
<protein>
    <recommendedName>
        <fullName evidence="9">RNA polymerase sigma factor</fullName>
    </recommendedName>
</protein>
<comment type="caution">
    <text evidence="7">The sequence shown here is derived from an EMBL/GenBank/DDBJ whole genome shotgun (WGS) entry which is preliminary data.</text>
</comment>
<dbReference type="AlphaFoldDB" id="A0A0A0D469"/>
<dbReference type="InterPro" id="IPR014284">
    <property type="entry name" value="RNA_pol_sigma-70_dom"/>
</dbReference>
<dbReference type="NCBIfam" id="TIGR02937">
    <property type="entry name" value="sigma70-ECF"/>
    <property type="match status" value="1"/>
</dbReference>
<dbReference type="InterPro" id="IPR013324">
    <property type="entry name" value="RNA_pol_sigma_r3/r4-like"/>
</dbReference>
<evidence type="ECO:0000259" key="6">
    <source>
        <dbReference type="Pfam" id="PF08281"/>
    </source>
</evidence>
<dbReference type="PANTHER" id="PTHR43133">
    <property type="entry name" value="RNA POLYMERASE ECF-TYPE SIGMA FACTO"/>
    <property type="match status" value="1"/>
</dbReference>
<keyword evidence="3" id="KW-0731">Sigma factor</keyword>